<feature type="compositionally biased region" description="Polar residues" evidence="1">
    <location>
        <begin position="202"/>
        <end position="217"/>
    </location>
</feature>
<reference evidence="2" key="1">
    <citation type="journal article" date="2020" name="Stud. Mycol.">
        <title>101 Dothideomycetes genomes: a test case for predicting lifestyles and emergence of pathogens.</title>
        <authorList>
            <person name="Haridas S."/>
            <person name="Albert R."/>
            <person name="Binder M."/>
            <person name="Bloem J."/>
            <person name="Labutti K."/>
            <person name="Salamov A."/>
            <person name="Andreopoulos B."/>
            <person name="Baker S."/>
            <person name="Barry K."/>
            <person name="Bills G."/>
            <person name="Bluhm B."/>
            <person name="Cannon C."/>
            <person name="Castanera R."/>
            <person name="Culley D."/>
            <person name="Daum C."/>
            <person name="Ezra D."/>
            <person name="Gonzalez J."/>
            <person name="Henrissat B."/>
            <person name="Kuo A."/>
            <person name="Liang C."/>
            <person name="Lipzen A."/>
            <person name="Lutzoni F."/>
            <person name="Magnuson J."/>
            <person name="Mondo S."/>
            <person name="Nolan M."/>
            <person name="Ohm R."/>
            <person name="Pangilinan J."/>
            <person name="Park H.-J."/>
            <person name="Ramirez L."/>
            <person name="Alfaro M."/>
            <person name="Sun H."/>
            <person name="Tritt A."/>
            <person name="Yoshinaga Y."/>
            <person name="Zwiers L.-H."/>
            <person name="Turgeon B."/>
            <person name="Goodwin S."/>
            <person name="Spatafora J."/>
            <person name="Crous P."/>
            <person name="Grigoriev I."/>
        </authorList>
    </citation>
    <scope>NUCLEOTIDE SEQUENCE</scope>
    <source>
        <strain evidence="2">CBS 379.55</strain>
    </source>
</reference>
<evidence type="ECO:0000313" key="3">
    <source>
        <dbReference type="Proteomes" id="UP000800097"/>
    </source>
</evidence>
<keyword evidence="3" id="KW-1185">Reference proteome</keyword>
<feature type="compositionally biased region" description="Low complexity" evidence="1">
    <location>
        <begin position="134"/>
        <end position="150"/>
    </location>
</feature>
<name>A0A6A6J6T2_WESOR</name>
<feature type="compositionally biased region" description="Basic and acidic residues" evidence="1">
    <location>
        <begin position="24"/>
        <end position="35"/>
    </location>
</feature>
<evidence type="ECO:0000256" key="1">
    <source>
        <dbReference type="SAM" id="MobiDB-lite"/>
    </source>
</evidence>
<accession>A0A6A6J6T2</accession>
<feature type="region of interest" description="Disordered" evidence="1">
    <location>
        <begin position="296"/>
        <end position="374"/>
    </location>
</feature>
<feature type="region of interest" description="Disordered" evidence="1">
    <location>
        <begin position="267"/>
        <end position="286"/>
    </location>
</feature>
<evidence type="ECO:0000313" key="2">
    <source>
        <dbReference type="EMBL" id="KAF2271927.1"/>
    </source>
</evidence>
<dbReference type="GeneID" id="54554439"/>
<protein>
    <submittedName>
        <fullName evidence="2">Uncharacterized protein</fullName>
    </submittedName>
</protein>
<proteinExistence type="predicted"/>
<dbReference type="AlphaFoldDB" id="A0A6A6J6T2"/>
<dbReference type="RefSeq" id="XP_033649466.1">
    <property type="nucleotide sequence ID" value="XM_033801264.1"/>
</dbReference>
<organism evidence="2 3">
    <name type="scientific">Westerdykella ornata</name>
    <dbReference type="NCBI Taxonomy" id="318751"/>
    <lineage>
        <taxon>Eukaryota</taxon>
        <taxon>Fungi</taxon>
        <taxon>Dikarya</taxon>
        <taxon>Ascomycota</taxon>
        <taxon>Pezizomycotina</taxon>
        <taxon>Dothideomycetes</taxon>
        <taxon>Pleosporomycetidae</taxon>
        <taxon>Pleosporales</taxon>
        <taxon>Sporormiaceae</taxon>
        <taxon>Westerdykella</taxon>
    </lineage>
</organism>
<feature type="compositionally biased region" description="Polar residues" evidence="1">
    <location>
        <begin position="153"/>
        <end position="193"/>
    </location>
</feature>
<dbReference type="EMBL" id="ML986530">
    <property type="protein sequence ID" value="KAF2271927.1"/>
    <property type="molecule type" value="Genomic_DNA"/>
</dbReference>
<feature type="compositionally biased region" description="Polar residues" evidence="1">
    <location>
        <begin position="102"/>
        <end position="132"/>
    </location>
</feature>
<gene>
    <name evidence="2" type="ORF">EI97DRAFT_462419</name>
</gene>
<feature type="compositionally biased region" description="Basic and acidic residues" evidence="1">
    <location>
        <begin position="351"/>
        <end position="367"/>
    </location>
</feature>
<feature type="compositionally biased region" description="Acidic residues" evidence="1">
    <location>
        <begin position="330"/>
        <end position="340"/>
    </location>
</feature>
<dbReference type="Proteomes" id="UP000800097">
    <property type="component" value="Unassembled WGS sequence"/>
</dbReference>
<dbReference type="OrthoDB" id="3795041at2759"/>
<feature type="compositionally biased region" description="Polar residues" evidence="1">
    <location>
        <begin position="272"/>
        <end position="285"/>
    </location>
</feature>
<sequence length="374" mass="41682">MAPSDSGAKKTKNDDLWFSISRSARQEQERIRDPDQQTAYQATSTRHRTHRSLSPVRLSTVPAICTTEPANKPLPPSYAAKKKRTPMSLRSLIQRRPAEQQADPSSSHLNLEPSQRQRASSAGSHLSPNQYQDPPYYQSSRSMPSSPLGSRYPEQTPSMARTSSAAGNYSDPYQRQSYLAQQEPSSHLTQYAETTTPTTTTHQSQRPHTWLSPTDSNEPFHDASEVHLFVEATCGLPDGSMDFSSFSPASPPYLQGSLFSRGRQADRIPLPTQDSSTTRSGSTGWQRMGYDYVPARPHTSSLSPSPAVRTSPRRGSVNPINLELERLGMSEDDEAEDDELPNYAQSQAEMSARRRSEAAARARELEARWNNSRR</sequence>
<feature type="region of interest" description="Disordered" evidence="1">
    <location>
        <begin position="1"/>
        <end position="219"/>
    </location>
</feature>